<reference evidence="4" key="1">
    <citation type="submission" date="2021-01" db="EMBL/GenBank/DDBJ databases">
        <title>Whole genome shotgun sequence of Catellatospora methionotrophica NBRC 14553.</title>
        <authorList>
            <person name="Komaki H."/>
            <person name="Tamura T."/>
        </authorList>
    </citation>
    <scope>NUCLEOTIDE SEQUENCE</scope>
    <source>
        <strain evidence="4">NBRC 14553</strain>
    </source>
</reference>
<protein>
    <submittedName>
        <fullName evidence="4">Threonine synthase</fullName>
    </submittedName>
</protein>
<accession>A0A8J3LHE4</accession>
<dbReference type="SUPFAM" id="SSF53686">
    <property type="entry name" value="Tryptophan synthase beta subunit-like PLP-dependent enzymes"/>
    <property type="match status" value="1"/>
</dbReference>
<sequence>MRLVCADCSADAGDGPVDGPTEWLCVRCGGTLTPSVERFDDWSRAVTDVAGVGRYAALLPVAQPDHLVSSAEALVPLDSPRLAAALGVASVRVLPQTRNTTGTFKDNEGVLLAAKCREWGLSAVCMHSSGNTARAYQFYMDRAGVTCTGFVPQASAYKCPTALLGTSPIIAVPGNMADAAEVAAAYSKDTGALRLTPSQWKIEGKAPLGLALAEHCPGASVIAVTIASGYGPLGIERGIQRARAAGLRSVGQHTFRLFQARDAALLGAAVRDGRAEIDLAEMVAPEHAFEPTLQSTNPNRTLPLMRRLLEQTGSRIDPVPDVRVEAEAHLLAQVCDELGAPLEYATEKSAFICWAGLRQAAEQGELSQHDDVVMILSGSAPQDRLP</sequence>
<dbReference type="Gene3D" id="3.40.50.1100">
    <property type="match status" value="2"/>
</dbReference>
<evidence type="ECO:0000313" key="5">
    <source>
        <dbReference type="Proteomes" id="UP000660339"/>
    </source>
</evidence>
<dbReference type="InterPro" id="IPR001926">
    <property type="entry name" value="TrpB-like_PALP"/>
</dbReference>
<comment type="cofactor">
    <cofactor evidence="1">
        <name>pyridoxal 5'-phosphate</name>
        <dbReference type="ChEBI" id="CHEBI:597326"/>
    </cofactor>
</comment>
<evidence type="ECO:0000259" key="3">
    <source>
        <dbReference type="Pfam" id="PF00291"/>
    </source>
</evidence>
<dbReference type="Proteomes" id="UP000660339">
    <property type="component" value="Unassembled WGS sequence"/>
</dbReference>
<feature type="domain" description="Tryptophan synthase beta chain-like PALP" evidence="3">
    <location>
        <begin position="76"/>
        <end position="378"/>
    </location>
</feature>
<comment type="caution">
    <text evidence="4">The sequence shown here is derived from an EMBL/GenBank/DDBJ whole genome shotgun (WGS) entry which is preliminary data.</text>
</comment>
<keyword evidence="5" id="KW-1185">Reference proteome</keyword>
<dbReference type="InterPro" id="IPR036052">
    <property type="entry name" value="TrpB-like_PALP_sf"/>
</dbReference>
<evidence type="ECO:0000313" key="4">
    <source>
        <dbReference type="EMBL" id="GIG14545.1"/>
    </source>
</evidence>
<dbReference type="AlphaFoldDB" id="A0A8J3LHE4"/>
<dbReference type="EMBL" id="BONJ01000014">
    <property type="protein sequence ID" value="GIG14545.1"/>
    <property type="molecule type" value="Genomic_DNA"/>
</dbReference>
<proteinExistence type="predicted"/>
<evidence type="ECO:0000256" key="1">
    <source>
        <dbReference type="ARBA" id="ARBA00001933"/>
    </source>
</evidence>
<name>A0A8J3LHE4_9ACTN</name>
<evidence type="ECO:0000256" key="2">
    <source>
        <dbReference type="ARBA" id="ARBA00022898"/>
    </source>
</evidence>
<gene>
    <name evidence="4" type="primary">thrC</name>
    <name evidence="4" type="ORF">Cme02nite_28770</name>
</gene>
<organism evidence="4 5">
    <name type="scientific">Catellatospora methionotrophica</name>
    <dbReference type="NCBI Taxonomy" id="121620"/>
    <lineage>
        <taxon>Bacteria</taxon>
        <taxon>Bacillati</taxon>
        <taxon>Actinomycetota</taxon>
        <taxon>Actinomycetes</taxon>
        <taxon>Micromonosporales</taxon>
        <taxon>Micromonosporaceae</taxon>
        <taxon>Catellatospora</taxon>
    </lineage>
</organism>
<keyword evidence="2" id="KW-0663">Pyridoxal phosphate</keyword>
<dbReference type="Pfam" id="PF00291">
    <property type="entry name" value="PALP"/>
    <property type="match status" value="1"/>
</dbReference>
<dbReference type="RefSeq" id="WP_166377893.1">
    <property type="nucleotide sequence ID" value="NZ_BAAATT010000007.1"/>
</dbReference>
<dbReference type="GO" id="GO:1901605">
    <property type="term" value="P:alpha-amino acid metabolic process"/>
    <property type="evidence" value="ECO:0007669"/>
    <property type="project" value="UniProtKB-ARBA"/>
</dbReference>